<dbReference type="PANTHER" id="PTHR43725:SF53">
    <property type="entry name" value="UDP-ARABINOSE 4-EPIMERASE 1"/>
    <property type="match status" value="1"/>
</dbReference>
<keyword evidence="8 10" id="KW-0413">Isomerase</keyword>
<dbReference type="UniPathway" id="UPA00214"/>
<evidence type="ECO:0000256" key="7">
    <source>
        <dbReference type="ARBA" id="ARBA00023027"/>
    </source>
</evidence>
<protein>
    <recommendedName>
        <fullName evidence="6 10">UDP-glucose 4-epimerase</fullName>
        <ecNumber evidence="5 10">5.1.3.2</ecNumber>
    </recommendedName>
</protein>
<comment type="similarity">
    <text evidence="4 10">Belongs to the NAD(P)-dependent epimerase/dehydratase family.</text>
</comment>
<evidence type="ECO:0000256" key="3">
    <source>
        <dbReference type="ARBA" id="ARBA00004947"/>
    </source>
</evidence>
<evidence type="ECO:0000256" key="4">
    <source>
        <dbReference type="ARBA" id="ARBA00007637"/>
    </source>
</evidence>
<evidence type="ECO:0000256" key="9">
    <source>
        <dbReference type="ARBA" id="ARBA00023277"/>
    </source>
</evidence>
<reference evidence="12" key="2">
    <citation type="submission" date="2014-09" db="EMBL/GenBank/DDBJ databases">
        <title>Criblamydia sequanensis harbors a mega-plasmid encoding arsenite resistance.</title>
        <authorList>
            <person name="Bertelli C."/>
            <person name="Goesmann A."/>
            <person name="Greub G."/>
        </authorList>
    </citation>
    <scope>NUCLEOTIDE SEQUENCE [LARGE SCALE GENOMIC DNA]</scope>
    <source>
        <strain evidence="12">CRIB-18</strain>
    </source>
</reference>
<dbReference type="Gene3D" id="3.40.50.720">
    <property type="entry name" value="NAD(P)-binding Rossmann-like Domain"/>
    <property type="match status" value="1"/>
</dbReference>
<dbReference type="SUPFAM" id="SSF51735">
    <property type="entry name" value="NAD(P)-binding Rossmann-fold domains"/>
    <property type="match status" value="1"/>
</dbReference>
<evidence type="ECO:0000259" key="11">
    <source>
        <dbReference type="Pfam" id="PF01370"/>
    </source>
</evidence>
<dbReference type="InterPro" id="IPR005886">
    <property type="entry name" value="UDP_G4E"/>
</dbReference>
<keyword evidence="9 10" id="KW-0119">Carbohydrate metabolism</keyword>
<evidence type="ECO:0000256" key="6">
    <source>
        <dbReference type="ARBA" id="ARBA00018569"/>
    </source>
</evidence>
<organism evidence="12 13">
    <name type="scientific">Candidatus Criblamydia sequanensis CRIB-18</name>
    <dbReference type="NCBI Taxonomy" id="1437425"/>
    <lineage>
        <taxon>Bacteria</taxon>
        <taxon>Pseudomonadati</taxon>
        <taxon>Chlamydiota</taxon>
        <taxon>Chlamydiia</taxon>
        <taxon>Parachlamydiales</taxon>
        <taxon>Candidatus Criblamydiaceae</taxon>
        <taxon>Candidatus Criblamydia</taxon>
    </lineage>
</organism>
<dbReference type="eggNOG" id="COG1087">
    <property type="taxonomic scope" value="Bacteria"/>
</dbReference>
<dbReference type="CDD" id="cd05247">
    <property type="entry name" value="UDP_G4E_1_SDR_e"/>
    <property type="match status" value="1"/>
</dbReference>
<comment type="catalytic activity">
    <reaction evidence="1 10">
        <text>UDP-alpha-D-glucose = UDP-alpha-D-galactose</text>
        <dbReference type="Rhea" id="RHEA:22168"/>
        <dbReference type="ChEBI" id="CHEBI:58885"/>
        <dbReference type="ChEBI" id="CHEBI:66914"/>
        <dbReference type="EC" id="5.1.3.2"/>
    </reaction>
</comment>
<name>A0A090D0X5_9BACT</name>
<evidence type="ECO:0000256" key="2">
    <source>
        <dbReference type="ARBA" id="ARBA00001911"/>
    </source>
</evidence>
<comment type="subunit">
    <text evidence="10">Homodimer.</text>
</comment>
<dbReference type="NCBIfam" id="TIGR01179">
    <property type="entry name" value="galE"/>
    <property type="match status" value="1"/>
</dbReference>
<comment type="pathway">
    <text evidence="3 10">Carbohydrate metabolism; galactose metabolism.</text>
</comment>
<evidence type="ECO:0000256" key="10">
    <source>
        <dbReference type="RuleBase" id="RU366046"/>
    </source>
</evidence>
<reference evidence="12" key="1">
    <citation type="submission" date="2013-12" db="EMBL/GenBank/DDBJ databases">
        <authorList>
            <person name="Linke B."/>
        </authorList>
    </citation>
    <scope>NUCLEOTIDE SEQUENCE [LARGE SCALE GENOMIC DNA]</scope>
    <source>
        <strain evidence="12">CRIB-18</strain>
    </source>
</reference>
<dbReference type="GO" id="GO:0006012">
    <property type="term" value="P:galactose metabolic process"/>
    <property type="evidence" value="ECO:0007669"/>
    <property type="project" value="UniProtKB-UniPathway"/>
</dbReference>
<keyword evidence="13" id="KW-1185">Reference proteome</keyword>
<dbReference type="GO" id="GO:0003978">
    <property type="term" value="F:UDP-glucose 4-epimerase activity"/>
    <property type="evidence" value="ECO:0007669"/>
    <property type="project" value="UniProtKB-UniRule"/>
</dbReference>
<dbReference type="Proteomes" id="UP000031552">
    <property type="component" value="Unassembled WGS sequence"/>
</dbReference>
<evidence type="ECO:0000313" key="12">
    <source>
        <dbReference type="EMBL" id="CDR33540.1"/>
    </source>
</evidence>
<dbReference type="AlphaFoldDB" id="A0A090D0X5"/>
<comment type="cofactor">
    <cofactor evidence="2 10">
        <name>NAD(+)</name>
        <dbReference type="ChEBI" id="CHEBI:57540"/>
    </cofactor>
</comment>
<dbReference type="InterPro" id="IPR036291">
    <property type="entry name" value="NAD(P)-bd_dom_sf"/>
</dbReference>
<dbReference type="EMBL" id="CCEJ010000003">
    <property type="protein sequence ID" value="CDR33540.1"/>
    <property type="molecule type" value="Genomic_DNA"/>
</dbReference>
<dbReference type="InterPro" id="IPR001509">
    <property type="entry name" value="Epimerase_deHydtase"/>
</dbReference>
<dbReference type="Pfam" id="PF01370">
    <property type="entry name" value="Epimerase"/>
    <property type="match status" value="1"/>
</dbReference>
<dbReference type="OrthoDB" id="9801785at2"/>
<evidence type="ECO:0000313" key="13">
    <source>
        <dbReference type="Proteomes" id="UP000031552"/>
    </source>
</evidence>
<accession>A0A090D0X5</accession>
<feature type="domain" description="NAD-dependent epimerase/dehydratase" evidence="11">
    <location>
        <begin position="6"/>
        <end position="253"/>
    </location>
</feature>
<dbReference type="PANTHER" id="PTHR43725">
    <property type="entry name" value="UDP-GLUCOSE 4-EPIMERASE"/>
    <property type="match status" value="1"/>
</dbReference>
<keyword evidence="7 10" id="KW-0520">NAD</keyword>
<proteinExistence type="inferred from homology"/>
<gene>
    <name evidence="12" type="primary">galE</name>
    <name evidence="12" type="ORF">CSEC_0708</name>
</gene>
<dbReference type="EC" id="5.1.3.2" evidence="5 10"/>
<evidence type="ECO:0000256" key="5">
    <source>
        <dbReference type="ARBA" id="ARBA00013189"/>
    </source>
</evidence>
<evidence type="ECO:0000256" key="1">
    <source>
        <dbReference type="ARBA" id="ARBA00000083"/>
    </source>
</evidence>
<sequence length="327" mass="35740">MSKPTILITGGAGYIGSYVNKFIADKGYPTIVFDNLERGDPKTVVRGEFIKGDIRDTSKIKEIIEKHKVQAILHFAAYIDVGESVAHPIKYYENNVAGTISLLKAALATNIKSFIFSSTAAVYGIPSAPLVSENFPLQPINPYGESKLMVEKILKDISNSSDLKYIALRYFNAAGADPDGEIIVSQKGRHNLIPKTLLSILEKSEICIYGTDYDTPDGTCIRDYIHLHDLATAHLLALEKLLQGGSSSIYNLGNGSGFSVKEVLKKAEEVTGEKLRIRPTGRRAGDPPFLAADSKKAKSELGWNPIYGSLEKIISDSWKTMNSLSVN</sequence>
<dbReference type="STRING" id="1437425.CSEC_0708"/>
<evidence type="ECO:0000256" key="8">
    <source>
        <dbReference type="ARBA" id="ARBA00023235"/>
    </source>
</evidence>
<dbReference type="RefSeq" id="WP_041017010.1">
    <property type="nucleotide sequence ID" value="NZ_CCEJ010000003.1"/>
</dbReference>
<comment type="caution">
    <text evidence="12">The sequence shown here is derived from an EMBL/GenBank/DDBJ whole genome shotgun (WGS) entry which is preliminary data.</text>
</comment>
<dbReference type="Gene3D" id="3.90.25.10">
    <property type="entry name" value="UDP-galactose 4-epimerase, domain 1"/>
    <property type="match status" value="1"/>
</dbReference>